<dbReference type="AlphaFoldDB" id="A8EXE1"/>
<reference evidence="2" key="1">
    <citation type="submission" date="2007-09" db="EMBL/GenBank/DDBJ databases">
        <title>Complete genome sequence of Rickettsia canadensis.</title>
        <authorList>
            <person name="Madan A."/>
            <person name="Fahey J."/>
            <person name="Helton E."/>
            <person name="Ketteman M."/>
            <person name="Madan A."/>
            <person name="Rodrigues S."/>
            <person name="Sanchez A."/>
            <person name="Whiting M."/>
            <person name="Dasch G."/>
            <person name="Eremeeva M."/>
        </authorList>
    </citation>
    <scope>NUCLEOTIDE SEQUENCE [LARGE SCALE GENOMIC DNA]</scope>
    <source>
        <strain evidence="2">McKiel</strain>
    </source>
</reference>
<dbReference type="Proteomes" id="UP000007056">
    <property type="component" value="Chromosome"/>
</dbReference>
<name>A8EXE1_RICCK</name>
<protein>
    <submittedName>
        <fullName evidence="1">Uncharacterized protein</fullName>
    </submittedName>
</protein>
<proteinExistence type="predicted"/>
<gene>
    <name evidence="1" type="ordered locus">A1E_00360</name>
</gene>
<dbReference type="Gene3D" id="3.40.50.1220">
    <property type="entry name" value="TPP-binding domain"/>
    <property type="match status" value="1"/>
</dbReference>
<accession>A8EXE1</accession>
<evidence type="ECO:0000313" key="2">
    <source>
        <dbReference type="Proteomes" id="UP000007056"/>
    </source>
</evidence>
<organism evidence="1 2">
    <name type="scientific">Rickettsia canadensis (strain McKiel)</name>
    <dbReference type="NCBI Taxonomy" id="293613"/>
    <lineage>
        <taxon>Bacteria</taxon>
        <taxon>Pseudomonadati</taxon>
        <taxon>Pseudomonadota</taxon>
        <taxon>Alphaproteobacteria</taxon>
        <taxon>Rickettsiales</taxon>
        <taxon>Rickettsiaceae</taxon>
        <taxon>Rickettsieae</taxon>
        <taxon>Rickettsia</taxon>
        <taxon>belli group</taxon>
    </lineage>
</organism>
<sequence length="29" mass="3129">MVNILEHSNINVRFAAHPVAGRMAPRGGI</sequence>
<dbReference type="HOGENOM" id="CLU_3410083_0_0_5"/>
<dbReference type="EMBL" id="CP000409">
    <property type="protein sequence ID" value="ABV73024.1"/>
    <property type="molecule type" value="Genomic_DNA"/>
</dbReference>
<dbReference type="KEGG" id="rcm:A1E_00360"/>
<evidence type="ECO:0000313" key="1">
    <source>
        <dbReference type="EMBL" id="ABV73024.1"/>
    </source>
</evidence>